<dbReference type="GO" id="GO:0017057">
    <property type="term" value="F:6-phosphogluconolactonase activity"/>
    <property type="evidence" value="ECO:0007669"/>
    <property type="project" value="UniProtKB-UniRule"/>
</dbReference>
<comment type="function">
    <text evidence="6">Hydrolysis of 6-phosphogluconolactone to 6-phosphogluconate.</text>
</comment>
<feature type="domain" description="Glucosamine/galactosamine-6-phosphate isomerase" evidence="7">
    <location>
        <begin position="76"/>
        <end position="292"/>
    </location>
</feature>
<accession>A0A482WGL4</accession>
<comment type="similarity">
    <text evidence="3 6">Belongs to the glucosamine/galactosamine-6-phosphate isomerase family. 6-phosphogluconolactonase subfamily.</text>
</comment>
<dbReference type="Pfam" id="PF01182">
    <property type="entry name" value="Glucosamine_iso"/>
    <property type="match status" value="1"/>
</dbReference>
<evidence type="ECO:0000256" key="2">
    <source>
        <dbReference type="ARBA" id="ARBA00004961"/>
    </source>
</evidence>
<sequence length="305" mass="34291">MNITLTCPTFFLLNTKSHEITVDAVLSCSPLSHFYNTSLVLSFVSPNQCISSDSRLIFTHKYLRCLFNREIAVVNTETDVIERLAQILQEEANRSIKNNGLFKIGLSGGSLVTMLPKSLKNLTTEWEKWRFFFCDERIVPFDSNDSTFGAYKKTLIGPFPIEESQFVTITPGLSAEENGRYYIQKMSVYFPPDTLPKFDVLLLGMGPDGHTCSLFPDHKLLKETSVWVAPITDSPKPPPSRITFTFPVLNHARYCIFPIIGASKAAMVKNVLEDEKYPAGRVKTVQPGKTVWILDEAAASDYKKS</sequence>
<organism evidence="8 9">
    <name type="scientific">Laodelphax striatellus</name>
    <name type="common">Small brown planthopper</name>
    <name type="synonym">Delphax striatella</name>
    <dbReference type="NCBI Taxonomy" id="195883"/>
    <lineage>
        <taxon>Eukaryota</taxon>
        <taxon>Metazoa</taxon>
        <taxon>Ecdysozoa</taxon>
        <taxon>Arthropoda</taxon>
        <taxon>Hexapoda</taxon>
        <taxon>Insecta</taxon>
        <taxon>Pterygota</taxon>
        <taxon>Neoptera</taxon>
        <taxon>Paraneoptera</taxon>
        <taxon>Hemiptera</taxon>
        <taxon>Auchenorrhyncha</taxon>
        <taxon>Fulgoroidea</taxon>
        <taxon>Delphacidae</taxon>
        <taxon>Criomorphinae</taxon>
        <taxon>Laodelphax</taxon>
    </lineage>
</organism>
<dbReference type="InParanoid" id="A0A482WGL4"/>
<dbReference type="InterPro" id="IPR006148">
    <property type="entry name" value="Glc/Gal-6P_isomerase"/>
</dbReference>
<evidence type="ECO:0000256" key="3">
    <source>
        <dbReference type="ARBA" id="ARBA00010662"/>
    </source>
</evidence>
<protein>
    <recommendedName>
        <fullName evidence="4 6">6-phosphogluconolactonase</fullName>
        <shortName evidence="6">6PGL</shortName>
        <ecNumber evidence="4 6">3.1.1.31</ecNumber>
    </recommendedName>
</protein>
<dbReference type="SMR" id="A0A482WGL4"/>
<dbReference type="FunFam" id="3.40.50.1360:FF:000005">
    <property type="entry name" value="6-phosphogluconolactonase"/>
    <property type="match status" value="1"/>
</dbReference>
<dbReference type="GO" id="GO:0005975">
    <property type="term" value="P:carbohydrate metabolic process"/>
    <property type="evidence" value="ECO:0007669"/>
    <property type="project" value="UniProtKB-UniRule"/>
</dbReference>
<dbReference type="InterPro" id="IPR005900">
    <property type="entry name" value="6-phosphogluconolactonase_DevB"/>
</dbReference>
<dbReference type="InterPro" id="IPR037171">
    <property type="entry name" value="NagB/RpiA_transferase-like"/>
</dbReference>
<dbReference type="SUPFAM" id="SSF100950">
    <property type="entry name" value="NagB/RpiA/CoA transferase-like"/>
    <property type="match status" value="1"/>
</dbReference>
<dbReference type="EMBL" id="QKKF02037264">
    <property type="protein sequence ID" value="RZF32432.1"/>
    <property type="molecule type" value="Genomic_DNA"/>
</dbReference>
<evidence type="ECO:0000256" key="1">
    <source>
        <dbReference type="ARBA" id="ARBA00000832"/>
    </source>
</evidence>
<evidence type="ECO:0000259" key="7">
    <source>
        <dbReference type="Pfam" id="PF01182"/>
    </source>
</evidence>
<proteinExistence type="inferred from homology"/>
<dbReference type="Gene3D" id="3.40.50.1360">
    <property type="match status" value="1"/>
</dbReference>
<dbReference type="FunCoup" id="A0A482WGL4">
    <property type="interactions" value="1233"/>
</dbReference>
<keyword evidence="5 6" id="KW-0378">Hydrolase</keyword>
<dbReference type="PANTHER" id="PTHR11054">
    <property type="entry name" value="6-PHOSPHOGLUCONOLACTONASE"/>
    <property type="match status" value="1"/>
</dbReference>
<dbReference type="GO" id="GO:0006098">
    <property type="term" value="P:pentose-phosphate shunt"/>
    <property type="evidence" value="ECO:0007669"/>
    <property type="project" value="UniProtKB-UniPathway"/>
</dbReference>
<evidence type="ECO:0000256" key="6">
    <source>
        <dbReference type="RuleBase" id="RU365095"/>
    </source>
</evidence>
<reference evidence="8 9" key="1">
    <citation type="journal article" date="2017" name="Gigascience">
        <title>Genome sequence of the small brown planthopper, Laodelphax striatellus.</title>
        <authorList>
            <person name="Zhu J."/>
            <person name="Jiang F."/>
            <person name="Wang X."/>
            <person name="Yang P."/>
            <person name="Bao Y."/>
            <person name="Zhao W."/>
            <person name="Wang W."/>
            <person name="Lu H."/>
            <person name="Wang Q."/>
            <person name="Cui N."/>
            <person name="Li J."/>
            <person name="Chen X."/>
            <person name="Luo L."/>
            <person name="Yu J."/>
            <person name="Kang L."/>
            <person name="Cui F."/>
        </authorList>
    </citation>
    <scope>NUCLEOTIDE SEQUENCE [LARGE SCALE GENOMIC DNA]</scope>
    <source>
        <strain evidence="8">Lst14</strain>
    </source>
</reference>
<comment type="caution">
    <text evidence="8">The sequence shown here is derived from an EMBL/GenBank/DDBJ whole genome shotgun (WGS) entry which is preliminary data.</text>
</comment>
<comment type="catalytic activity">
    <reaction evidence="1 6">
        <text>6-phospho-D-glucono-1,5-lactone + H2O = 6-phospho-D-gluconate + H(+)</text>
        <dbReference type="Rhea" id="RHEA:12556"/>
        <dbReference type="ChEBI" id="CHEBI:15377"/>
        <dbReference type="ChEBI" id="CHEBI:15378"/>
        <dbReference type="ChEBI" id="CHEBI:57955"/>
        <dbReference type="ChEBI" id="CHEBI:58759"/>
        <dbReference type="EC" id="3.1.1.31"/>
    </reaction>
</comment>
<dbReference type="InterPro" id="IPR039104">
    <property type="entry name" value="6PGL"/>
</dbReference>
<dbReference type="NCBIfam" id="TIGR01198">
    <property type="entry name" value="pgl"/>
    <property type="match status" value="1"/>
</dbReference>
<dbReference type="STRING" id="195883.A0A482WGL4"/>
<dbReference type="OrthoDB" id="432544at2759"/>
<evidence type="ECO:0000256" key="4">
    <source>
        <dbReference type="ARBA" id="ARBA00013198"/>
    </source>
</evidence>
<evidence type="ECO:0000313" key="9">
    <source>
        <dbReference type="Proteomes" id="UP000291343"/>
    </source>
</evidence>
<dbReference type="Proteomes" id="UP000291343">
    <property type="component" value="Unassembled WGS sequence"/>
</dbReference>
<evidence type="ECO:0000313" key="8">
    <source>
        <dbReference type="EMBL" id="RZF32432.1"/>
    </source>
</evidence>
<keyword evidence="9" id="KW-1185">Reference proteome</keyword>
<dbReference type="EC" id="3.1.1.31" evidence="4 6"/>
<dbReference type="AlphaFoldDB" id="A0A482WGL4"/>
<dbReference type="CDD" id="cd01400">
    <property type="entry name" value="6PGL"/>
    <property type="match status" value="1"/>
</dbReference>
<comment type="pathway">
    <text evidence="2 6">Carbohydrate degradation; pentose phosphate pathway; D-ribulose 5-phosphate from D-glucose 6-phosphate (oxidative stage): step 2/3.</text>
</comment>
<dbReference type="UniPathway" id="UPA00115">
    <property type="reaction ID" value="UER00409"/>
</dbReference>
<evidence type="ECO:0000256" key="5">
    <source>
        <dbReference type="ARBA" id="ARBA00022801"/>
    </source>
</evidence>
<dbReference type="PANTHER" id="PTHR11054:SF0">
    <property type="entry name" value="6-PHOSPHOGLUCONOLACTONASE"/>
    <property type="match status" value="1"/>
</dbReference>
<gene>
    <name evidence="8" type="ORF">LSTR_LSTR001896</name>
</gene>
<name>A0A482WGL4_LAOST</name>